<dbReference type="InterPro" id="IPR006311">
    <property type="entry name" value="TAT_signal"/>
</dbReference>
<dbReference type="PANTHER" id="PTHR43606:SF2">
    <property type="entry name" value="ALKALINE PHOSPHATASE FAMILY PROTEIN (AFU_ORTHOLOGUE AFUA_5G03860)"/>
    <property type="match status" value="1"/>
</dbReference>
<dbReference type="Pfam" id="PF16655">
    <property type="entry name" value="PhoD_N"/>
    <property type="match status" value="1"/>
</dbReference>
<sequence length="538" mass="58320">MRSEFDRRGLLSLGLSGGALALLPGSAAAAPMRGFTHSVASGDPAGTSVLLWTRYVGTGSAAQPLRVEVAAEPGFGHIVARAEGVADPAGDWCVRVRADGLTPGKWYFYRFVGPDGVRSETGRTRTLPQGRTDRFNVAVFSCSNIGFGFFNAYGHAAKRNDIDLVVHVGDYLYEYEHGKYPDAGKGIPSRLAGPAGEIVRLEDYRTRYADYRRDPDLRALHRRFPMISIWDDHEFTNDAWKDGAENHQPNEGDWATRKAVARQAYQEWLPVAPRAYNRYDIGDLASLLVLDTRVEGRDKQLSLAPVIKGGREALIGFRDGAWSDPKRTLLGVEQEKWVAENLKASTAAGTRWQLVAQQLVMGKVVAPKQAADWLGPDAPARAKAYMQAGQLAASVGLPMNLDSWGGYDPARSRFLKSAQDANADLVVVSGDSHNAWACDLAEGGKPAGVEFAGQGVTSPGFEAALKADPKIVAAGVVGANPELKWADLSRRGYLTVAFTPDAARADWVFMQSILSPTYATSRGQAATVRRGERRMTLA</sequence>
<evidence type="ECO:0000313" key="3">
    <source>
        <dbReference type="EMBL" id="TRW16940.1"/>
    </source>
</evidence>
<reference evidence="3 4" key="1">
    <citation type="submission" date="2019-07" db="EMBL/GenBank/DDBJ databases">
        <title>Novel species isolated from glacier.</title>
        <authorList>
            <person name="Liu Q."/>
            <person name="Xin Y.-H."/>
        </authorList>
    </citation>
    <scope>NUCLEOTIDE SEQUENCE [LARGE SCALE GENOMIC DNA]</scope>
    <source>
        <strain evidence="3 4">LB1R16</strain>
    </source>
</reference>
<name>A0A552UFE8_9SPHN</name>
<feature type="domain" description="PhoD-like phosphatase metallophosphatase" evidence="1">
    <location>
        <begin position="138"/>
        <end position="507"/>
    </location>
</feature>
<dbReference type="InterPro" id="IPR052900">
    <property type="entry name" value="Phospholipid_Metab_Enz"/>
</dbReference>
<dbReference type="OrthoDB" id="327733at2"/>
<dbReference type="CDD" id="cd07389">
    <property type="entry name" value="MPP_PhoD"/>
    <property type="match status" value="1"/>
</dbReference>
<dbReference type="SUPFAM" id="SSF56300">
    <property type="entry name" value="Metallo-dependent phosphatases"/>
    <property type="match status" value="1"/>
</dbReference>
<protein>
    <submittedName>
        <fullName evidence="3">Alkaline phosphatase</fullName>
    </submittedName>
</protein>
<keyword evidence="4" id="KW-1185">Reference proteome</keyword>
<dbReference type="EMBL" id="VJWA01000001">
    <property type="protein sequence ID" value="TRW16940.1"/>
    <property type="molecule type" value="Genomic_DNA"/>
</dbReference>
<evidence type="ECO:0000313" key="4">
    <source>
        <dbReference type="Proteomes" id="UP000317894"/>
    </source>
</evidence>
<dbReference type="InterPro" id="IPR029052">
    <property type="entry name" value="Metallo-depent_PP-like"/>
</dbReference>
<organism evidence="3 4">
    <name type="scientific">Glacieibacterium frigidum</name>
    <dbReference type="NCBI Taxonomy" id="2593303"/>
    <lineage>
        <taxon>Bacteria</taxon>
        <taxon>Pseudomonadati</taxon>
        <taxon>Pseudomonadota</taxon>
        <taxon>Alphaproteobacteria</taxon>
        <taxon>Sphingomonadales</taxon>
        <taxon>Sphingosinicellaceae</taxon>
        <taxon>Glacieibacterium</taxon>
    </lineage>
</organism>
<dbReference type="AlphaFoldDB" id="A0A552UFE8"/>
<dbReference type="Gene3D" id="3.60.21.70">
    <property type="entry name" value="PhoD-like phosphatase"/>
    <property type="match status" value="1"/>
</dbReference>
<dbReference type="Pfam" id="PF09423">
    <property type="entry name" value="PhoD"/>
    <property type="match status" value="1"/>
</dbReference>
<dbReference type="PANTHER" id="PTHR43606">
    <property type="entry name" value="PHOSPHATASE, PUTATIVE (AFU_ORTHOLOGUE AFUA_6G08710)-RELATED"/>
    <property type="match status" value="1"/>
</dbReference>
<dbReference type="InterPro" id="IPR018946">
    <property type="entry name" value="PhoD-like_MPP"/>
</dbReference>
<accession>A0A552UFE8</accession>
<evidence type="ECO:0000259" key="2">
    <source>
        <dbReference type="Pfam" id="PF16655"/>
    </source>
</evidence>
<dbReference type="Proteomes" id="UP000317894">
    <property type="component" value="Unassembled WGS sequence"/>
</dbReference>
<dbReference type="PROSITE" id="PS51318">
    <property type="entry name" value="TAT"/>
    <property type="match status" value="1"/>
</dbReference>
<dbReference type="InterPro" id="IPR032093">
    <property type="entry name" value="PhoD_N"/>
</dbReference>
<evidence type="ECO:0000259" key="1">
    <source>
        <dbReference type="Pfam" id="PF09423"/>
    </source>
</evidence>
<proteinExistence type="predicted"/>
<dbReference type="RefSeq" id="WP_143554484.1">
    <property type="nucleotide sequence ID" value="NZ_VJWA01000001.1"/>
</dbReference>
<dbReference type="InterPro" id="IPR038607">
    <property type="entry name" value="PhoD-like_sf"/>
</dbReference>
<comment type="caution">
    <text evidence="3">The sequence shown here is derived from an EMBL/GenBank/DDBJ whole genome shotgun (WGS) entry which is preliminary data.</text>
</comment>
<gene>
    <name evidence="3" type="ORF">FMM06_01655</name>
</gene>
<feature type="domain" description="Phospholipase D N-terminal" evidence="2">
    <location>
        <begin position="37"/>
        <end position="126"/>
    </location>
</feature>
<dbReference type="Gene3D" id="2.60.40.380">
    <property type="entry name" value="Purple acid phosphatase-like, N-terminal"/>
    <property type="match status" value="1"/>
</dbReference>